<evidence type="ECO:0000256" key="6">
    <source>
        <dbReference type="ARBA" id="ARBA00022868"/>
    </source>
</evidence>
<dbReference type="GO" id="GO:0005921">
    <property type="term" value="C:gap junction"/>
    <property type="evidence" value="ECO:0007669"/>
    <property type="project" value="UniProtKB-SubCell"/>
</dbReference>
<evidence type="ECO:0000256" key="11">
    <source>
        <dbReference type="ARBA" id="ARBA00023303"/>
    </source>
</evidence>
<protein>
    <recommendedName>
        <fullName evidence="12">Innexin</fullName>
    </recommendedName>
</protein>
<gene>
    <name evidence="13" type="primary">Inx2_0</name>
    <name evidence="12" type="synonym">inx</name>
    <name evidence="13" type="ORF">AVEN_199594_1</name>
</gene>
<evidence type="ECO:0000256" key="8">
    <source>
        <dbReference type="ARBA" id="ARBA00022989"/>
    </source>
</evidence>
<evidence type="ECO:0000256" key="12">
    <source>
        <dbReference type="RuleBase" id="RU010713"/>
    </source>
</evidence>
<dbReference type="Pfam" id="PF00876">
    <property type="entry name" value="Innexin"/>
    <property type="match status" value="1"/>
</dbReference>
<dbReference type="PROSITE" id="PS51013">
    <property type="entry name" value="PANNEXIN"/>
    <property type="match status" value="1"/>
</dbReference>
<evidence type="ECO:0000256" key="4">
    <source>
        <dbReference type="ARBA" id="ARBA00022475"/>
    </source>
</evidence>
<dbReference type="GO" id="GO:0007602">
    <property type="term" value="P:phototransduction"/>
    <property type="evidence" value="ECO:0007669"/>
    <property type="project" value="TreeGrafter"/>
</dbReference>
<dbReference type="GO" id="GO:0034220">
    <property type="term" value="P:monoatomic ion transmembrane transport"/>
    <property type="evidence" value="ECO:0007669"/>
    <property type="project" value="UniProtKB-KW"/>
</dbReference>
<keyword evidence="9 12" id="KW-0406">Ion transport</keyword>
<evidence type="ECO:0000256" key="3">
    <source>
        <dbReference type="ARBA" id="ARBA00022448"/>
    </source>
</evidence>
<name>A0A4Y2J013_ARAVE</name>
<dbReference type="GO" id="GO:0005243">
    <property type="term" value="F:gap junction channel activity"/>
    <property type="evidence" value="ECO:0007669"/>
    <property type="project" value="TreeGrafter"/>
</dbReference>
<comment type="caution">
    <text evidence="13">The sequence shown here is derived from an EMBL/GenBank/DDBJ whole genome shotgun (WGS) entry which is preliminary data.</text>
</comment>
<evidence type="ECO:0000313" key="13">
    <source>
        <dbReference type="EMBL" id="GBM83503.1"/>
    </source>
</evidence>
<comment type="function">
    <text evidence="12">Structural component of the gap junctions.</text>
</comment>
<comment type="similarity">
    <text evidence="12">Belongs to the pannexin family.</text>
</comment>
<sequence length="417" mass="48156">MEVLQAAAAKARENKANPNSARNLRRKQAYFLRQQAGEHRLLYGIWKMDLVSSLKNLLGYWALRATRSSGSVDNWIFALHYKFTSAILIICSITVAIHQFLLNPIRCTSSNYPSNVLDTFCWMLKTFSLPFAWSETDNALSPGKLDESQVYHAYYQWIYFVLFVQAITFYVPGHFWKSMERGRIKKLTSGLGLDYPAIPEETKRINTKLIVKYILSSLHHNGRYFFYFTAAEIMNFINVVGQVYLIDNAFGGEFTTYGLKVIGFSEWVPYKRYDPMVKIFPRLVKCTLHQFGASGAVQRHDAMCALPINEVSEKIYIFLWFWLFILAILSGLALVYRSAVTMSSKVRFFATKSRDTICNADYLKIIVKKFGVGDWFLLDLLAKNVDPQNFKDIVQDLAKELDENPFYLENSNRKKSF</sequence>
<dbReference type="Proteomes" id="UP000499080">
    <property type="component" value="Unassembled WGS sequence"/>
</dbReference>
<dbReference type="GO" id="GO:0005886">
    <property type="term" value="C:plasma membrane"/>
    <property type="evidence" value="ECO:0007669"/>
    <property type="project" value="UniProtKB-SubCell"/>
</dbReference>
<dbReference type="PANTHER" id="PTHR11893">
    <property type="entry name" value="INNEXIN"/>
    <property type="match status" value="1"/>
</dbReference>
<dbReference type="AlphaFoldDB" id="A0A4Y2J013"/>
<feature type="transmembrane region" description="Helical" evidence="12">
    <location>
        <begin position="153"/>
        <end position="176"/>
    </location>
</feature>
<keyword evidence="7" id="KW-0965">Cell junction</keyword>
<proteinExistence type="inferred from homology"/>
<evidence type="ECO:0000256" key="9">
    <source>
        <dbReference type="ARBA" id="ARBA00023065"/>
    </source>
</evidence>
<keyword evidence="11 12" id="KW-0407">Ion channel</keyword>
<keyword evidence="10 12" id="KW-0472">Membrane</keyword>
<evidence type="ECO:0000256" key="1">
    <source>
        <dbReference type="ARBA" id="ARBA00004610"/>
    </source>
</evidence>
<evidence type="ECO:0000256" key="7">
    <source>
        <dbReference type="ARBA" id="ARBA00022949"/>
    </source>
</evidence>
<keyword evidence="8 12" id="KW-1133">Transmembrane helix</keyword>
<keyword evidence="3 12" id="KW-0813">Transport</keyword>
<evidence type="ECO:0000256" key="5">
    <source>
        <dbReference type="ARBA" id="ARBA00022692"/>
    </source>
</evidence>
<dbReference type="PRINTS" id="PR01262">
    <property type="entry name" value="INNEXIN"/>
</dbReference>
<evidence type="ECO:0000256" key="10">
    <source>
        <dbReference type="ARBA" id="ARBA00023136"/>
    </source>
</evidence>
<reference evidence="13 14" key="1">
    <citation type="journal article" date="2019" name="Sci. Rep.">
        <title>Orb-weaving spider Araneus ventricosus genome elucidates the spidroin gene catalogue.</title>
        <authorList>
            <person name="Kono N."/>
            <person name="Nakamura H."/>
            <person name="Ohtoshi R."/>
            <person name="Moran D.A.P."/>
            <person name="Shinohara A."/>
            <person name="Yoshida Y."/>
            <person name="Fujiwara M."/>
            <person name="Mori M."/>
            <person name="Tomita M."/>
            <person name="Arakawa K."/>
        </authorList>
    </citation>
    <scope>NUCLEOTIDE SEQUENCE [LARGE SCALE GENOMIC DNA]</scope>
</reference>
<keyword evidence="4" id="KW-1003">Cell membrane</keyword>
<evidence type="ECO:0000313" key="14">
    <source>
        <dbReference type="Proteomes" id="UP000499080"/>
    </source>
</evidence>
<keyword evidence="6" id="KW-0303">Gap junction</keyword>
<dbReference type="EMBL" id="BGPR01003085">
    <property type="protein sequence ID" value="GBM83503.1"/>
    <property type="molecule type" value="Genomic_DNA"/>
</dbReference>
<accession>A0A4Y2J013</accession>
<comment type="subcellular location">
    <subcellularLocation>
        <location evidence="1">Cell junction</location>
        <location evidence="1">Gap junction</location>
    </subcellularLocation>
    <subcellularLocation>
        <location evidence="2 12">Cell membrane</location>
        <topology evidence="2 12">Multi-pass membrane protein</topology>
    </subcellularLocation>
</comment>
<dbReference type="InterPro" id="IPR000990">
    <property type="entry name" value="Innexin"/>
</dbReference>
<feature type="transmembrane region" description="Helical" evidence="12">
    <location>
        <begin position="315"/>
        <end position="336"/>
    </location>
</feature>
<dbReference type="OrthoDB" id="5867527at2759"/>
<feature type="transmembrane region" description="Helical" evidence="12">
    <location>
        <begin position="83"/>
        <end position="102"/>
    </location>
</feature>
<keyword evidence="5 12" id="KW-0812">Transmembrane</keyword>
<evidence type="ECO:0000256" key="2">
    <source>
        <dbReference type="ARBA" id="ARBA00004651"/>
    </source>
</evidence>
<dbReference type="PANTHER" id="PTHR11893:SF41">
    <property type="entry name" value="INNEXIN INX2"/>
    <property type="match status" value="1"/>
</dbReference>
<organism evidence="13 14">
    <name type="scientific">Araneus ventricosus</name>
    <name type="common">Orbweaver spider</name>
    <name type="synonym">Epeira ventricosa</name>
    <dbReference type="NCBI Taxonomy" id="182803"/>
    <lineage>
        <taxon>Eukaryota</taxon>
        <taxon>Metazoa</taxon>
        <taxon>Ecdysozoa</taxon>
        <taxon>Arthropoda</taxon>
        <taxon>Chelicerata</taxon>
        <taxon>Arachnida</taxon>
        <taxon>Araneae</taxon>
        <taxon>Araneomorphae</taxon>
        <taxon>Entelegynae</taxon>
        <taxon>Araneoidea</taxon>
        <taxon>Araneidae</taxon>
        <taxon>Araneus</taxon>
    </lineage>
</organism>
<feature type="transmembrane region" description="Helical" evidence="12">
    <location>
        <begin position="224"/>
        <end position="246"/>
    </location>
</feature>
<keyword evidence="14" id="KW-1185">Reference proteome</keyword>